<keyword evidence="3" id="KW-1185">Reference proteome</keyword>
<dbReference type="AlphaFoldDB" id="A0AAV8Q1X1"/>
<protein>
    <submittedName>
        <fullName evidence="2">Uncharacterized protein</fullName>
    </submittedName>
</protein>
<evidence type="ECO:0000256" key="1">
    <source>
        <dbReference type="SAM" id="MobiDB-lite"/>
    </source>
</evidence>
<feature type="region of interest" description="Disordered" evidence="1">
    <location>
        <begin position="86"/>
        <end position="130"/>
    </location>
</feature>
<accession>A0AAV8Q1X1</accession>
<comment type="caution">
    <text evidence="2">The sequence shown here is derived from an EMBL/GenBank/DDBJ whole genome shotgun (WGS) entry which is preliminary data.</text>
</comment>
<feature type="compositionally biased region" description="Basic and acidic residues" evidence="1">
    <location>
        <begin position="111"/>
        <end position="130"/>
    </location>
</feature>
<dbReference type="Proteomes" id="UP001222027">
    <property type="component" value="Unassembled WGS sequence"/>
</dbReference>
<name>A0AAV8Q1X1_ENSVE</name>
<reference evidence="2 3" key="1">
    <citation type="submission" date="2022-12" db="EMBL/GenBank/DDBJ databases">
        <title>Chromosome-scale assembly of the Ensete ventricosum genome.</title>
        <authorList>
            <person name="Dussert Y."/>
            <person name="Stocks J."/>
            <person name="Wendawek A."/>
            <person name="Woldeyes F."/>
            <person name="Nichols R.A."/>
            <person name="Borrell J.S."/>
        </authorList>
    </citation>
    <scope>NUCLEOTIDE SEQUENCE [LARGE SCALE GENOMIC DNA]</scope>
    <source>
        <strain evidence="3">cv. Maze</strain>
        <tissue evidence="2">Seeds</tissue>
    </source>
</reference>
<evidence type="ECO:0000313" key="2">
    <source>
        <dbReference type="EMBL" id="KAJ8499670.1"/>
    </source>
</evidence>
<evidence type="ECO:0000313" key="3">
    <source>
        <dbReference type="Proteomes" id="UP001222027"/>
    </source>
</evidence>
<sequence length="154" mass="18221">MSGWPFLPRQGQVDGFLLVATIAWLILQRKAREVVEEEDFPQLNNESENAVEERMCQFKISYNCQKDKWSLNELISFYVQEKERLNQEKTESDNMVSTSKEKSKKRKYKSGKNEVDKDPTQKKQIKTDTQNKTDTCLLYKKFGHLKNDYAKYHV</sequence>
<proteinExistence type="predicted"/>
<dbReference type="EMBL" id="JAQQAF010000003">
    <property type="protein sequence ID" value="KAJ8499670.1"/>
    <property type="molecule type" value="Genomic_DNA"/>
</dbReference>
<organism evidence="2 3">
    <name type="scientific">Ensete ventricosum</name>
    <name type="common">Abyssinian banana</name>
    <name type="synonym">Musa ensete</name>
    <dbReference type="NCBI Taxonomy" id="4639"/>
    <lineage>
        <taxon>Eukaryota</taxon>
        <taxon>Viridiplantae</taxon>
        <taxon>Streptophyta</taxon>
        <taxon>Embryophyta</taxon>
        <taxon>Tracheophyta</taxon>
        <taxon>Spermatophyta</taxon>
        <taxon>Magnoliopsida</taxon>
        <taxon>Liliopsida</taxon>
        <taxon>Zingiberales</taxon>
        <taxon>Musaceae</taxon>
        <taxon>Ensete</taxon>
    </lineage>
</organism>
<gene>
    <name evidence="2" type="ORF">OPV22_010222</name>
</gene>